<evidence type="ECO:0008006" key="4">
    <source>
        <dbReference type="Google" id="ProtNLM"/>
    </source>
</evidence>
<reference evidence="2 3" key="1">
    <citation type="journal article" date="2023" name="Plant Dis.">
        <title>First Report of Diplodia intermedia Causing Canker and Dieback Diseases on Apple Trees in Canada.</title>
        <authorList>
            <person name="Ellouze W."/>
            <person name="Ilyukhin E."/>
            <person name="Sulman M."/>
            <person name="Ali S."/>
        </authorList>
    </citation>
    <scope>NUCLEOTIDE SEQUENCE [LARGE SCALE GENOMIC DNA]</scope>
    <source>
        <strain evidence="2 3">M45-28</strain>
    </source>
</reference>
<comment type="caution">
    <text evidence="2">The sequence shown here is derived from an EMBL/GenBank/DDBJ whole genome shotgun (WGS) entry which is preliminary data.</text>
</comment>
<dbReference type="Proteomes" id="UP001521184">
    <property type="component" value="Unassembled WGS sequence"/>
</dbReference>
<proteinExistence type="predicted"/>
<evidence type="ECO:0000313" key="2">
    <source>
        <dbReference type="EMBL" id="KAL1650042.1"/>
    </source>
</evidence>
<organism evidence="2 3">
    <name type="scientific">Diplodia intermedia</name>
    <dbReference type="NCBI Taxonomy" id="856260"/>
    <lineage>
        <taxon>Eukaryota</taxon>
        <taxon>Fungi</taxon>
        <taxon>Dikarya</taxon>
        <taxon>Ascomycota</taxon>
        <taxon>Pezizomycotina</taxon>
        <taxon>Dothideomycetes</taxon>
        <taxon>Dothideomycetes incertae sedis</taxon>
        <taxon>Botryosphaeriales</taxon>
        <taxon>Botryosphaeriaceae</taxon>
        <taxon>Diplodia</taxon>
    </lineage>
</organism>
<sequence length="238" mass="26201">MSTHSTPLTDAPNDMAVDAQTGHIKAEASPSGEIKAEDEGHQTTPETEEGPADTPVTETPKTPHAAKRSVTESTEDGSPVKKMKGRASPKIATPARQRRAPVKAPSTARTIATSVDQLSSEDRLLLNMKDQGKSWKEIGEAWKMITGVAPAKSTLPNRYARLRANITTMTETDQQNLLTAKTYVEQKQEQEKWEQIAQRMQELGSSEKFSTTILQKQFQKMEVARAQAEANPFEDIAE</sequence>
<feature type="region of interest" description="Disordered" evidence="1">
    <location>
        <begin position="1"/>
        <end position="108"/>
    </location>
</feature>
<gene>
    <name evidence="2" type="ORF">SLS58_001420</name>
</gene>
<dbReference type="EMBL" id="JAKEKT020000005">
    <property type="protein sequence ID" value="KAL1650042.1"/>
    <property type="molecule type" value="Genomic_DNA"/>
</dbReference>
<accession>A0ABR3U275</accession>
<protein>
    <recommendedName>
        <fullName evidence="4">Myb-like domain-containing protein</fullName>
    </recommendedName>
</protein>
<keyword evidence="3" id="KW-1185">Reference proteome</keyword>
<name>A0ABR3U275_9PEZI</name>
<evidence type="ECO:0000313" key="3">
    <source>
        <dbReference type="Proteomes" id="UP001521184"/>
    </source>
</evidence>
<evidence type="ECO:0000256" key="1">
    <source>
        <dbReference type="SAM" id="MobiDB-lite"/>
    </source>
</evidence>